<dbReference type="Pfam" id="PF00231">
    <property type="entry name" value="ATP-synt"/>
    <property type="match status" value="1"/>
</dbReference>
<protein>
    <recommendedName>
        <fullName evidence="11">ATP synthase gamma chain</fullName>
    </recommendedName>
    <alternativeName>
        <fullName evidence="11">ATP synthase F1 sector gamma subunit</fullName>
    </alternativeName>
    <alternativeName>
        <fullName evidence="11">F-ATPase gamma subunit</fullName>
    </alternativeName>
</protein>
<dbReference type="InterPro" id="IPR035968">
    <property type="entry name" value="ATP_synth_F1_ATPase_gsu"/>
</dbReference>
<organism evidence="12 13">
    <name type="scientific">Helicobacter gastrocanis</name>
    <dbReference type="NCBI Taxonomy" id="2849641"/>
    <lineage>
        <taxon>Bacteria</taxon>
        <taxon>Pseudomonadati</taxon>
        <taxon>Campylobacterota</taxon>
        <taxon>Epsilonproteobacteria</taxon>
        <taxon>Campylobacterales</taxon>
        <taxon>Helicobacteraceae</taxon>
        <taxon>Helicobacter</taxon>
    </lineage>
</organism>
<keyword evidence="13" id="KW-1185">Reference proteome</keyword>
<dbReference type="NCBIfam" id="TIGR01146">
    <property type="entry name" value="ATPsyn_F1gamma"/>
    <property type="match status" value="1"/>
</dbReference>
<keyword evidence="10 11" id="KW-0066">ATP synthesis</keyword>
<keyword evidence="8 11" id="KW-0472">Membrane</keyword>
<dbReference type="EMBL" id="AP024814">
    <property type="protein sequence ID" value="BCZ17623.1"/>
    <property type="molecule type" value="Genomic_DNA"/>
</dbReference>
<dbReference type="RefSeq" id="WP_221278951.1">
    <property type="nucleotide sequence ID" value="NZ_AP024814.1"/>
</dbReference>
<evidence type="ECO:0000256" key="11">
    <source>
        <dbReference type="HAMAP-Rule" id="MF_00815"/>
    </source>
</evidence>
<comment type="subcellular location">
    <subcellularLocation>
        <location evidence="11">Cell membrane</location>
        <topology evidence="11">Peripheral membrane protein</topology>
    </subcellularLocation>
    <subcellularLocation>
        <location evidence="2">Membrane</location>
        <topology evidence="2">Peripheral membrane protein</topology>
    </subcellularLocation>
</comment>
<dbReference type="PANTHER" id="PTHR11693:SF22">
    <property type="entry name" value="ATP SYNTHASE SUBUNIT GAMMA, MITOCHONDRIAL"/>
    <property type="match status" value="1"/>
</dbReference>
<keyword evidence="4 11" id="KW-0813">Transport</keyword>
<name>A0ABN6I637_9HELI</name>
<accession>A0ABN6I637</accession>
<comment type="function">
    <text evidence="1 11">Produces ATP from ADP in the presence of a proton gradient across the membrane. The gamma chain is believed to be important in regulating ATPase activity and the flow of protons through the CF(0) complex.</text>
</comment>
<dbReference type="SUPFAM" id="SSF52943">
    <property type="entry name" value="ATP synthase (F1-ATPase), gamma subunit"/>
    <property type="match status" value="1"/>
</dbReference>
<reference evidence="12 13" key="1">
    <citation type="submission" date="2021-07" db="EMBL/GenBank/DDBJ databases">
        <title>Novel Helicobacter sp. Isolated from a dog.</title>
        <authorList>
            <person name="Rimbara E."/>
            <person name="Suzuki M."/>
        </authorList>
    </citation>
    <scope>NUCLEOTIDE SEQUENCE [LARGE SCALE GENOMIC DNA]</scope>
    <source>
        <strain evidence="13">NHP19-003</strain>
    </source>
</reference>
<evidence type="ECO:0000256" key="5">
    <source>
        <dbReference type="ARBA" id="ARBA00022519"/>
    </source>
</evidence>
<dbReference type="Gene3D" id="3.40.1380.10">
    <property type="match status" value="1"/>
</dbReference>
<evidence type="ECO:0000256" key="10">
    <source>
        <dbReference type="ARBA" id="ARBA00023310"/>
    </source>
</evidence>
<dbReference type="PRINTS" id="PR00126">
    <property type="entry name" value="ATPASEGAMMA"/>
</dbReference>
<evidence type="ECO:0000256" key="9">
    <source>
        <dbReference type="ARBA" id="ARBA00023196"/>
    </source>
</evidence>
<comment type="similarity">
    <text evidence="3 11">Belongs to the ATPase gamma chain family.</text>
</comment>
<comment type="subunit">
    <text evidence="11">F-type ATPases have 2 components, CF(1) - the catalytic core - and CF(0) - the membrane proton channel. CF(1) has five subunits: alpha(3), beta(3), gamma(1), delta(1), epsilon(1). CF(0) has three main subunits: a, b and c.</text>
</comment>
<proteinExistence type="inferred from homology"/>
<evidence type="ECO:0000313" key="12">
    <source>
        <dbReference type="EMBL" id="BCZ17623.1"/>
    </source>
</evidence>
<dbReference type="PANTHER" id="PTHR11693">
    <property type="entry name" value="ATP SYNTHASE GAMMA CHAIN"/>
    <property type="match status" value="1"/>
</dbReference>
<evidence type="ECO:0000313" key="13">
    <source>
        <dbReference type="Proteomes" id="UP000826775"/>
    </source>
</evidence>
<keyword evidence="7 11" id="KW-0406">Ion transport</keyword>
<evidence type="ECO:0000256" key="6">
    <source>
        <dbReference type="ARBA" id="ARBA00022781"/>
    </source>
</evidence>
<dbReference type="InterPro" id="IPR000131">
    <property type="entry name" value="ATP_synth_F1_gsu"/>
</dbReference>
<keyword evidence="6 11" id="KW-0375">Hydrogen ion transport</keyword>
<evidence type="ECO:0000256" key="4">
    <source>
        <dbReference type="ARBA" id="ARBA00022448"/>
    </source>
</evidence>
<gene>
    <name evidence="11 12" type="primary">atpG</name>
    <name evidence="12" type="ORF">NHP190003_09050</name>
</gene>
<dbReference type="Proteomes" id="UP000826775">
    <property type="component" value="Chromosome"/>
</dbReference>
<keyword evidence="9 11" id="KW-0139">CF(1)</keyword>
<evidence type="ECO:0000256" key="7">
    <source>
        <dbReference type="ARBA" id="ARBA00023065"/>
    </source>
</evidence>
<evidence type="ECO:0000256" key="1">
    <source>
        <dbReference type="ARBA" id="ARBA00003456"/>
    </source>
</evidence>
<dbReference type="Gene3D" id="1.10.287.80">
    <property type="entry name" value="ATP synthase, gamma subunit, helix hairpin domain"/>
    <property type="match status" value="1"/>
</dbReference>
<keyword evidence="11" id="KW-1003">Cell membrane</keyword>
<dbReference type="CDD" id="cd12151">
    <property type="entry name" value="F1-ATPase_gamma"/>
    <property type="match status" value="1"/>
</dbReference>
<evidence type="ECO:0000256" key="3">
    <source>
        <dbReference type="ARBA" id="ARBA00007681"/>
    </source>
</evidence>
<evidence type="ECO:0000256" key="2">
    <source>
        <dbReference type="ARBA" id="ARBA00004170"/>
    </source>
</evidence>
<evidence type="ECO:0000256" key="8">
    <source>
        <dbReference type="ARBA" id="ARBA00023136"/>
    </source>
</evidence>
<sequence length="300" mass="33249">MGGNLKDIRKKIASVKNTQKTTRAMKLVSTSKLKKTEEVARRSKVFANKLNEVFADICAKIKTRGLKSIESQYFLKLEQSEVKKIDIIFVTADKGLCGGFNAATIKEVVRLISHYTTQNVKVRLRGIGKKGIAYFTYNGIDLLDRATDLSSSPDADRAAAFVDNAVQDYLNGLTDSVIIVHNGFKNMISQEMKVQTILPLDFSTQIEEAKSESEGIVIEPDNDEGVILDSLARKFIHFNMYYALLDSLAAEHSARMQAMDTATNNAADLVRTLTISYNKARQEAITTELVEINAGVEAIK</sequence>
<dbReference type="HAMAP" id="MF_00815">
    <property type="entry name" value="ATP_synth_gamma_bact"/>
    <property type="match status" value="1"/>
</dbReference>
<keyword evidence="5" id="KW-0997">Cell inner membrane</keyword>